<protein>
    <submittedName>
        <fullName evidence="1">Uncharacterized protein</fullName>
    </submittedName>
</protein>
<evidence type="ECO:0000313" key="2">
    <source>
        <dbReference type="Proteomes" id="UP001529510"/>
    </source>
</evidence>
<dbReference type="Proteomes" id="UP001529510">
    <property type="component" value="Unassembled WGS sequence"/>
</dbReference>
<proteinExistence type="predicted"/>
<dbReference type="AlphaFoldDB" id="A0ABD0NNJ2"/>
<dbReference type="EMBL" id="JAMKFB020000021">
    <property type="protein sequence ID" value="KAL0163359.1"/>
    <property type="molecule type" value="Genomic_DNA"/>
</dbReference>
<comment type="caution">
    <text evidence="1">The sequence shown here is derived from an EMBL/GenBank/DDBJ whole genome shotgun (WGS) entry which is preliminary data.</text>
</comment>
<accession>A0ABD0NNJ2</accession>
<reference evidence="1 2" key="1">
    <citation type="submission" date="2024-05" db="EMBL/GenBank/DDBJ databases">
        <title>Genome sequencing and assembly of Indian major carp, Cirrhinus mrigala (Hamilton, 1822).</title>
        <authorList>
            <person name="Mohindra V."/>
            <person name="Chowdhury L.M."/>
            <person name="Lal K."/>
            <person name="Jena J.K."/>
        </authorList>
    </citation>
    <scope>NUCLEOTIDE SEQUENCE [LARGE SCALE GENOMIC DNA]</scope>
    <source>
        <strain evidence="1">CM1030</strain>
        <tissue evidence="1">Blood</tissue>
    </source>
</reference>
<feature type="non-terminal residue" evidence="1">
    <location>
        <position position="99"/>
    </location>
</feature>
<sequence length="99" mass="10991">EQEKEVVSALRYFKTIVDKMSMLPGSASKVLEAILPLMQVEARIQHSSAVSSCHNRVYQSLANLIRWSDQVMLEGIDLDDKDTVTTVTTVIKAVLDGVK</sequence>
<feature type="non-terminal residue" evidence="1">
    <location>
        <position position="1"/>
    </location>
</feature>
<name>A0ABD0NNJ2_CIRMR</name>
<evidence type="ECO:0000313" key="1">
    <source>
        <dbReference type="EMBL" id="KAL0163359.1"/>
    </source>
</evidence>
<keyword evidence="2" id="KW-1185">Reference proteome</keyword>
<gene>
    <name evidence="1" type="ORF">M9458_042755</name>
</gene>
<organism evidence="1 2">
    <name type="scientific">Cirrhinus mrigala</name>
    <name type="common">Mrigala</name>
    <dbReference type="NCBI Taxonomy" id="683832"/>
    <lineage>
        <taxon>Eukaryota</taxon>
        <taxon>Metazoa</taxon>
        <taxon>Chordata</taxon>
        <taxon>Craniata</taxon>
        <taxon>Vertebrata</taxon>
        <taxon>Euteleostomi</taxon>
        <taxon>Actinopterygii</taxon>
        <taxon>Neopterygii</taxon>
        <taxon>Teleostei</taxon>
        <taxon>Ostariophysi</taxon>
        <taxon>Cypriniformes</taxon>
        <taxon>Cyprinidae</taxon>
        <taxon>Labeoninae</taxon>
        <taxon>Labeonini</taxon>
        <taxon>Cirrhinus</taxon>
    </lineage>
</organism>